<accession>A0ABS6FBS2</accession>
<evidence type="ECO:0000259" key="1">
    <source>
        <dbReference type="SMART" id="SM00507"/>
    </source>
</evidence>
<keyword evidence="3" id="KW-1185">Reference proteome</keyword>
<organism evidence="2 3">
    <name type="scientific">Dysosmobacter acutus</name>
    <dbReference type="NCBI Taxonomy" id="2841504"/>
    <lineage>
        <taxon>Bacteria</taxon>
        <taxon>Bacillati</taxon>
        <taxon>Bacillota</taxon>
        <taxon>Clostridia</taxon>
        <taxon>Eubacteriales</taxon>
        <taxon>Oscillospiraceae</taxon>
        <taxon>Dysosmobacter</taxon>
    </lineage>
</organism>
<keyword evidence="2" id="KW-0378">Hydrolase</keyword>
<dbReference type="InterPro" id="IPR003615">
    <property type="entry name" value="HNH_nuc"/>
</dbReference>
<dbReference type="GO" id="GO:0004519">
    <property type="term" value="F:endonuclease activity"/>
    <property type="evidence" value="ECO:0007669"/>
    <property type="project" value="UniProtKB-KW"/>
</dbReference>
<protein>
    <submittedName>
        <fullName evidence="2">HNH endonuclease</fullName>
    </submittedName>
</protein>
<dbReference type="RefSeq" id="WP_216633072.1">
    <property type="nucleotide sequence ID" value="NZ_JAHLQN010000001.1"/>
</dbReference>
<dbReference type="Pfam" id="PF01844">
    <property type="entry name" value="HNH"/>
    <property type="match status" value="1"/>
</dbReference>
<sequence length="119" mass="13303">MHKMTKYTSISPAVKRAVFLRDNGCCVLCRSPYGEPVAHVVRRSQGGLGTERNVVTLCRSCHRAYDEGANLSGYGAGTTQESLYCYLVAYLKGFYPDWNRADMIYKKGMDYGEAVDDAR</sequence>
<keyword evidence="2" id="KW-0255">Endonuclease</keyword>
<reference evidence="2 3" key="1">
    <citation type="submission" date="2021-06" db="EMBL/GenBank/DDBJ databases">
        <authorList>
            <person name="Sun Q."/>
            <person name="Li D."/>
        </authorList>
    </citation>
    <scope>NUCLEOTIDE SEQUENCE [LARGE SCALE GENOMIC DNA]</scope>
    <source>
        <strain evidence="2 3">MSJ-2</strain>
    </source>
</reference>
<dbReference type="EMBL" id="JAHLQN010000001">
    <property type="protein sequence ID" value="MBU5627734.1"/>
    <property type="molecule type" value="Genomic_DNA"/>
</dbReference>
<evidence type="ECO:0000313" key="3">
    <source>
        <dbReference type="Proteomes" id="UP000787672"/>
    </source>
</evidence>
<dbReference type="SMART" id="SM00507">
    <property type="entry name" value="HNHc"/>
    <property type="match status" value="1"/>
</dbReference>
<feature type="domain" description="HNH nuclease" evidence="1">
    <location>
        <begin position="13"/>
        <end position="63"/>
    </location>
</feature>
<keyword evidence="2" id="KW-0540">Nuclease</keyword>
<evidence type="ECO:0000313" key="2">
    <source>
        <dbReference type="EMBL" id="MBU5627734.1"/>
    </source>
</evidence>
<dbReference type="InterPro" id="IPR002711">
    <property type="entry name" value="HNH"/>
</dbReference>
<comment type="caution">
    <text evidence="2">The sequence shown here is derived from an EMBL/GenBank/DDBJ whole genome shotgun (WGS) entry which is preliminary data.</text>
</comment>
<gene>
    <name evidence="2" type="ORF">KQI82_12520</name>
</gene>
<name>A0ABS6FBS2_9FIRM</name>
<dbReference type="CDD" id="cd00085">
    <property type="entry name" value="HNHc"/>
    <property type="match status" value="1"/>
</dbReference>
<proteinExistence type="predicted"/>
<dbReference type="Proteomes" id="UP000787672">
    <property type="component" value="Unassembled WGS sequence"/>
</dbReference>